<dbReference type="InterPro" id="IPR028082">
    <property type="entry name" value="Peripla_BP_I"/>
</dbReference>
<dbReference type="Pfam" id="PF00356">
    <property type="entry name" value="LacI"/>
    <property type="match status" value="1"/>
</dbReference>
<keyword evidence="2" id="KW-0805">Transcription regulation</keyword>
<evidence type="ECO:0000313" key="6">
    <source>
        <dbReference type="EMBL" id="MCC5467728.1"/>
    </source>
</evidence>
<dbReference type="PANTHER" id="PTHR30146">
    <property type="entry name" value="LACI-RELATED TRANSCRIPTIONAL REPRESSOR"/>
    <property type="match status" value="1"/>
</dbReference>
<dbReference type="CDD" id="cd06291">
    <property type="entry name" value="PBP1_Qymf-like"/>
    <property type="match status" value="1"/>
</dbReference>
<dbReference type="CDD" id="cd01392">
    <property type="entry name" value="HTH_LacI"/>
    <property type="match status" value="1"/>
</dbReference>
<accession>A0ABS8HX39</accession>
<evidence type="ECO:0000259" key="5">
    <source>
        <dbReference type="PROSITE" id="PS50932"/>
    </source>
</evidence>
<dbReference type="EMBL" id="JAJHJB010000039">
    <property type="protein sequence ID" value="MCC5467728.1"/>
    <property type="molecule type" value="Genomic_DNA"/>
</dbReference>
<dbReference type="RefSeq" id="WP_229536678.1">
    <property type="nucleotide sequence ID" value="NZ_JAJHJB010000039.1"/>
</dbReference>
<evidence type="ECO:0000256" key="1">
    <source>
        <dbReference type="ARBA" id="ARBA00022491"/>
    </source>
</evidence>
<protein>
    <submittedName>
        <fullName evidence="6">LacI family DNA-binding transcriptional regulator</fullName>
    </submittedName>
</protein>
<comment type="caution">
    <text evidence="6">The sequence shown here is derived from an EMBL/GenBank/DDBJ whole genome shotgun (WGS) entry which is preliminary data.</text>
</comment>
<evidence type="ECO:0000256" key="2">
    <source>
        <dbReference type="ARBA" id="ARBA00023015"/>
    </source>
</evidence>
<reference evidence="6" key="1">
    <citation type="submission" date="2021-11" db="EMBL/GenBank/DDBJ databases">
        <title>Description of a new species Pelosinus isolated from the bottom sediments of Lake Baikal.</title>
        <authorList>
            <person name="Zakharyuk A."/>
        </authorList>
    </citation>
    <scope>NUCLEOTIDE SEQUENCE</scope>
    <source>
        <strain evidence="6">Bkl1</strain>
    </source>
</reference>
<keyword evidence="3 6" id="KW-0238">DNA-binding</keyword>
<dbReference type="InterPro" id="IPR001761">
    <property type="entry name" value="Peripla_BP/Lac1_sug-bd_dom"/>
</dbReference>
<dbReference type="InterPro" id="IPR000843">
    <property type="entry name" value="HTH_LacI"/>
</dbReference>
<dbReference type="Gene3D" id="3.40.50.2300">
    <property type="match status" value="2"/>
</dbReference>
<dbReference type="SUPFAM" id="SSF53822">
    <property type="entry name" value="Periplasmic binding protein-like I"/>
    <property type="match status" value="1"/>
</dbReference>
<sequence length="324" mass="36006">MTSIKDVAKLAKVAPSTVSLVLNHKGYVSEITRKKVEEAVAKLSYVPSEMARNLSLNRTNMIGVIVPEISHPFFATFIREVEVELYRRGYKTMVCSTVQKANAEHAFVNMLRRQTMDGIIMGAHSLELDIYDGLSHPIVAFDRFINENIPIVHADHQSGGRLAAKAFLPHRCHHIVQIMGAREVLTPANVHHEAFIETLTEAGTRVDTLEMAWNAFDPIDFLQTAEQLFNKYPDVDGIFGPDLAICSCMRVAAQRGIHVPENLKLVAYDGTYITRVGQQVITAVVQPIGHLAYMAAEKITSWVNGRPGEKLYALPVTLQKGDTC</sequence>
<organism evidence="6 7">
    <name type="scientific">Pelosinus baikalensis</name>
    <dbReference type="NCBI Taxonomy" id="2892015"/>
    <lineage>
        <taxon>Bacteria</taxon>
        <taxon>Bacillati</taxon>
        <taxon>Bacillota</taxon>
        <taxon>Negativicutes</taxon>
        <taxon>Selenomonadales</taxon>
        <taxon>Sporomusaceae</taxon>
        <taxon>Pelosinus</taxon>
    </lineage>
</organism>
<dbReference type="Proteomes" id="UP001165492">
    <property type="component" value="Unassembled WGS sequence"/>
</dbReference>
<keyword evidence="7" id="KW-1185">Reference proteome</keyword>
<name>A0ABS8HX39_9FIRM</name>
<dbReference type="SMART" id="SM00354">
    <property type="entry name" value="HTH_LACI"/>
    <property type="match status" value="1"/>
</dbReference>
<dbReference type="InterPro" id="IPR010982">
    <property type="entry name" value="Lambda_DNA-bd_dom_sf"/>
</dbReference>
<keyword evidence="4" id="KW-0804">Transcription</keyword>
<proteinExistence type="predicted"/>
<feature type="domain" description="HTH lacI-type" evidence="5">
    <location>
        <begin position="2"/>
        <end position="56"/>
    </location>
</feature>
<dbReference type="SUPFAM" id="SSF47413">
    <property type="entry name" value="lambda repressor-like DNA-binding domains"/>
    <property type="match status" value="1"/>
</dbReference>
<dbReference type="PANTHER" id="PTHR30146:SF95">
    <property type="entry name" value="RIBOSE OPERON REPRESSOR"/>
    <property type="match status" value="1"/>
</dbReference>
<evidence type="ECO:0000256" key="3">
    <source>
        <dbReference type="ARBA" id="ARBA00023125"/>
    </source>
</evidence>
<keyword evidence="1" id="KW-0678">Repressor</keyword>
<gene>
    <name evidence="6" type="ORF">LMF89_20545</name>
</gene>
<evidence type="ECO:0000313" key="7">
    <source>
        <dbReference type="Proteomes" id="UP001165492"/>
    </source>
</evidence>
<dbReference type="Pfam" id="PF00532">
    <property type="entry name" value="Peripla_BP_1"/>
    <property type="match status" value="1"/>
</dbReference>
<dbReference type="PROSITE" id="PS50932">
    <property type="entry name" value="HTH_LACI_2"/>
    <property type="match status" value="1"/>
</dbReference>
<dbReference type="GO" id="GO:0003677">
    <property type="term" value="F:DNA binding"/>
    <property type="evidence" value="ECO:0007669"/>
    <property type="project" value="UniProtKB-KW"/>
</dbReference>
<dbReference type="Gene3D" id="1.10.260.40">
    <property type="entry name" value="lambda repressor-like DNA-binding domains"/>
    <property type="match status" value="1"/>
</dbReference>
<evidence type="ECO:0000256" key="4">
    <source>
        <dbReference type="ARBA" id="ARBA00023163"/>
    </source>
</evidence>